<dbReference type="InterPro" id="IPR036291">
    <property type="entry name" value="NAD(P)-bd_dom_sf"/>
</dbReference>
<evidence type="ECO:0000256" key="4">
    <source>
        <dbReference type="ARBA" id="ARBA00023268"/>
    </source>
</evidence>
<dbReference type="InterPro" id="IPR036736">
    <property type="entry name" value="ACP-like_sf"/>
</dbReference>
<protein>
    <recommendedName>
        <fullName evidence="5">Carrier domain-containing protein</fullName>
    </recommendedName>
</protein>
<evidence type="ECO:0000256" key="3">
    <source>
        <dbReference type="ARBA" id="ARBA00022679"/>
    </source>
</evidence>
<dbReference type="InterPro" id="IPR020806">
    <property type="entry name" value="PKS_PP-bd"/>
</dbReference>
<dbReference type="Gene3D" id="3.40.366.10">
    <property type="entry name" value="Malonyl-Coenzyme A Acyl Carrier Protein, domain 2"/>
    <property type="match status" value="1"/>
</dbReference>
<dbReference type="CDD" id="cd05274">
    <property type="entry name" value="KR_FAS_SDR_x"/>
    <property type="match status" value="1"/>
</dbReference>
<dbReference type="EMBL" id="ACZI02000003">
    <property type="protein sequence ID" value="EFV14690.2"/>
    <property type="molecule type" value="Genomic_DNA"/>
</dbReference>
<evidence type="ECO:0000313" key="6">
    <source>
        <dbReference type="EMBL" id="EFV14690.2"/>
    </source>
</evidence>
<dbReference type="InterPro" id="IPR001227">
    <property type="entry name" value="Ac_transferase_dom_sf"/>
</dbReference>
<dbReference type="Gene3D" id="1.10.1200.10">
    <property type="entry name" value="ACP-like"/>
    <property type="match status" value="1"/>
</dbReference>
<name>E5XLS8_SEGRC</name>
<dbReference type="InterPro" id="IPR016036">
    <property type="entry name" value="Malonyl_transacylase_ACP-bd"/>
</dbReference>
<keyword evidence="7" id="KW-1185">Reference proteome</keyword>
<dbReference type="Pfam" id="PF00698">
    <property type="entry name" value="Acyl_transf_1"/>
    <property type="match status" value="1"/>
</dbReference>
<dbReference type="InterPro" id="IPR013968">
    <property type="entry name" value="PKS_KR"/>
</dbReference>
<dbReference type="Proteomes" id="UP000004816">
    <property type="component" value="Unassembled WGS sequence"/>
</dbReference>
<dbReference type="PANTHER" id="PTHR43775:SF37">
    <property type="entry name" value="SI:DKEY-61P9.11"/>
    <property type="match status" value="1"/>
</dbReference>
<sequence>MHTHRLPNRSIPVLLSGDSVDTVRAEAAALHSFVVGHPEVSAQQAADAVFGTRVARRQRALAMVADREELISALQAVKDGVAHPLVVQSDAPASARRTAFVFPGQGAQRAGMGRVFYEQSPAYRAEADRCAQAFEAQLGMSPLDYLVREDAPEDDRARVAQPALFTQMAGLAAMWRAAGVEPAFTIGHSQGEIAAAYVSGMVTLHDAVSAVGVRSAFADDFAGGDYAMAVAAVSRDVCEEVLARSSGWAQLSVVNSPNMIGVSGDRETLQGFVDALAERDVFARMIRVRFPAHTSEIARLDERFAAAIDGALDHRVFAEAAVACVGSTFGGPITPEFQPGEYWFRNLRNTVRFDKAVASAAQLGADVFVELAAHPTLRMAIHENLGERAGDEGAVVGTSSRTAVGLDEFVRNLATLAVRDLRYRWDRLREEVPGPPPAPLADFPNAPMRRLRLWLPYRTAGQQPVAAPAQSPALAAEARREADGSDARLLAESWVRLSQRSMTRPSAIGLIDHTGKCAASAAALLAAAENYGATARVIEPSDDTAGLDTLVVLLPAASDEEAATAVADTASFFGDRAWWPEAGARACCLVTIGGESVTEADRPPSLAHAAASAGFRSVGVERPGVSFRHVDLDCEPLQPGAASALIAALHTAGEPELALRGSEVYAKRLVETSHAEQPVGRPDHVVITGGTGKLGVEFCEHFAALGAKRISLVSRSGAAAGSDRLDRIRAATSARIELVACDVSDKDSVSQLARTLQDAPVDLLVHAAVDYADIELEDITTEKARRVLDAKVLGAAWACEALPRARDFRVVLCSSVAATIGGRGQAVYAAANRMLDALATRLRADGTACASVQWGQWETHMDLGAHGLKKLAGSGIRPLRPAQALALGMSGSAANFIVAALDLDQARFVLEPYGYGPLLSGLVATAAPAQAAETGQAGPAKGGGPESLLAIFADVVGDGSAGSINVDAPMVALGLDSLQALELRRRVKTELGHDLSIADMLAGASVKDLMALFASPEAAR</sequence>
<dbReference type="HOGENOM" id="CLU_003799_0_0_11"/>
<dbReference type="RefSeq" id="WP_021030594.1">
    <property type="nucleotide sequence ID" value="NZ_KI391954.1"/>
</dbReference>
<proteinExistence type="predicted"/>
<dbReference type="eggNOG" id="COG3321">
    <property type="taxonomic scope" value="Bacteria"/>
</dbReference>
<dbReference type="InterPro" id="IPR006162">
    <property type="entry name" value="Ppantetheine_attach_site"/>
</dbReference>
<dbReference type="eggNOG" id="COG1028">
    <property type="taxonomic scope" value="Bacteria"/>
</dbReference>
<dbReference type="NCBIfam" id="NF037941">
    <property type="entry name" value="PKS_NbtC"/>
    <property type="match status" value="1"/>
</dbReference>
<dbReference type="Gene3D" id="3.40.50.720">
    <property type="entry name" value="NAD(P)-binding Rossmann-like Domain"/>
    <property type="match status" value="1"/>
</dbReference>
<dbReference type="AlphaFoldDB" id="E5XLS8"/>
<dbReference type="SMART" id="SM00827">
    <property type="entry name" value="PKS_AT"/>
    <property type="match status" value="1"/>
</dbReference>
<keyword evidence="4" id="KW-0511">Multifunctional enzyme</keyword>
<dbReference type="SMART" id="SM00823">
    <property type="entry name" value="PKS_PP"/>
    <property type="match status" value="1"/>
</dbReference>
<keyword evidence="2" id="KW-0597">Phosphoprotein</keyword>
<dbReference type="InterPro" id="IPR016035">
    <property type="entry name" value="Acyl_Trfase/lysoPLipase"/>
</dbReference>
<dbReference type="Gene3D" id="3.30.70.3290">
    <property type="match status" value="1"/>
</dbReference>
<dbReference type="InterPro" id="IPR050091">
    <property type="entry name" value="PKS_NRPS_Biosynth_Enz"/>
</dbReference>
<dbReference type="STRING" id="679197.HMPREF9336_00447"/>
<dbReference type="PANTHER" id="PTHR43775">
    <property type="entry name" value="FATTY ACID SYNTHASE"/>
    <property type="match status" value="1"/>
</dbReference>
<dbReference type="Pfam" id="PF08659">
    <property type="entry name" value="KR"/>
    <property type="match status" value="1"/>
</dbReference>
<dbReference type="InterPro" id="IPR057326">
    <property type="entry name" value="KR_dom"/>
</dbReference>
<dbReference type="OrthoDB" id="9778690at2"/>
<dbReference type="GO" id="GO:0004312">
    <property type="term" value="F:fatty acid synthase activity"/>
    <property type="evidence" value="ECO:0007669"/>
    <property type="project" value="TreeGrafter"/>
</dbReference>
<dbReference type="SUPFAM" id="SSF52151">
    <property type="entry name" value="FabD/lysophospholipase-like"/>
    <property type="match status" value="1"/>
</dbReference>
<keyword evidence="3" id="KW-0808">Transferase</keyword>
<dbReference type="Pfam" id="PF00550">
    <property type="entry name" value="PP-binding"/>
    <property type="match status" value="1"/>
</dbReference>
<dbReference type="InterPro" id="IPR014043">
    <property type="entry name" value="Acyl_transferase_dom"/>
</dbReference>
<keyword evidence="1" id="KW-0596">Phosphopantetheine</keyword>
<evidence type="ECO:0000256" key="1">
    <source>
        <dbReference type="ARBA" id="ARBA00022450"/>
    </source>
</evidence>
<accession>E5XLS8</accession>
<dbReference type="SUPFAM" id="SSF55048">
    <property type="entry name" value="Probable ACP-binding domain of malonyl-CoA ACP transacylase"/>
    <property type="match status" value="1"/>
</dbReference>
<dbReference type="SUPFAM" id="SSF47336">
    <property type="entry name" value="ACP-like"/>
    <property type="match status" value="1"/>
</dbReference>
<reference evidence="6 7" key="1">
    <citation type="journal article" date="2011" name="Stand. Genomic Sci.">
        <title>High quality draft genome sequence of Segniliparus rugosus CDC 945(T)= (ATCC BAA-974(T)).</title>
        <authorList>
            <person name="Earl A.M."/>
            <person name="Desjardins C.A."/>
            <person name="Fitzgerald M.G."/>
            <person name="Arachchi H.M."/>
            <person name="Zeng Q."/>
            <person name="Mehta T."/>
            <person name="Griggs A."/>
            <person name="Birren B.W."/>
            <person name="Toney N.C."/>
            <person name="Carr J."/>
            <person name="Posey J."/>
            <person name="Butler W.R."/>
        </authorList>
    </citation>
    <scope>NUCLEOTIDE SEQUENCE [LARGE SCALE GENOMIC DNA]</scope>
    <source>
        <strain evidence="7">ATCC BAA-974 / DSM 45345 / CCUG 50838 / CIP 108380 / JCM 13579 / CDC 945</strain>
    </source>
</reference>
<evidence type="ECO:0000259" key="5">
    <source>
        <dbReference type="PROSITE" id="PS50075"/>
    </source>
</evidence>
<organism evidence="6 7">
    <name type="scientific">Segniliparus rugosus (strain ATCC BAA-974 / DSM 45345 / CCUG 50838 / CIP 108380 / JCM 13579 / CDC 945)</name>
    <dbReference type="NCBI Taxonomy" id="679197"/>
    <lineage>
        <taxon>Bacteria</taxon>
        <taxon>Bacillati</taxon>
        <taxon>Actinomycetota</taxon>
        <taxon>Actinomycetes</taxon>
        <taxon>Mycobacteriales</taxon>
        <taxon>Segniliparaceae</taxon>
        <taxon>Segniliparus</taxon>
    </lineage>
</organism>
<dbReference type="SUPFAM" id="SSF51735">
    <property type="entry name" value="NAD(P)-binding Rossmann-fold domains"/>
    <property type="match status" value="2"/>
</dbReference>
<evidence type="ECO:0000256" key="2">
    <source>
        <dbReference type="ARBA" id="ARBA00022553"/>
    </source>
</evidence>
<dbReference type="SMART" id="SM00822">
    <property type="entry name" value="PKS_KR"/>
    <property type="match status" value="1"/>
</dbReference>
<gene>
    <name evidence="6" type="ORF">HMPREF9336_00447</name>
</gene>
<dbReference type="PROSITE" id="PS00012">
    <property type="entry name" value="PHOSPHOPANTETHEINE"/>
    <property type="match status" value="1"/>
</dbReference>
<comment type="caution">
    <text evidence="6">The sequence shown here is derived from an EMBL/GenBank/DDBJ whole genome shotgun (WGS) entry which is preliminary data.</text>
</comment>
<dbReference type="InterPro" id="IPR009081">
    <property type="entry name" value="PP-bd_ACP"/>
</dbReference>
<dbReference type="GO" id="GO:0031177">
    <property type="term" value="F:phosphopantetheine binding"/>
    <property type="evidence" value="ECO:0007669"/>
    <property type="project" value="InterPro"/>
</dbReference>
<dbReference type="GO" id="GO:0006633">
    <property type="term" value="P:fatty acid biosynthetic process"/>
    <property type="evidence" value="ECO:0007669"/>
    <property type="project" value="TreeGrafter"/>
</dbReference>
<evidence type="ECO:0000313" key="7">
    <source>
        <dbReference type="Proteomes" id="UP000004816"/>
    </source>
</evidence>
<dbReference type="PROSITE" id="PS50075">
    <property type="entry name" value="CARRIER"/>
    <property type="match status" value="1"/>
</dbReference>
<feature type="domain" description="Carrier" evidence="5">
    <location>
        <begin position="939"/>
        <end position="1017"/>
    </location>
</feature>